<dbReference type="PIRSF" id="PIRSF038885">
    <property type="entry name" value="COB"/>
    <property type="match status" value="1"/>
</dbReference>
<dbReference type="GO" id="GO:0008121">
    <property type="term" value="F:quinol-cytochrome-c reductase activity"/>
    <property type="evidence" value="ECO:0007669"/>
    <property type="project" value="InterPro"/>
</dbReference>
<dbReference type="GO" id="GO:0046872">
    <property type="term" value="F:metal ion binding"/>
    <property type="evidence" value="ECO:0007669"/>
    <property type="project" value="UniProtKB-UniRule"/>
</dbReference>
<geneLocation type="mitochondrion" evidence="22"/>
<dbReference type="InterPro" id="IPR048260">
    <property type="entry name" value="Cytochrome_b_C_euk/bac"/>
</dbReference>
<feature type="binding site" description="axial binding residue" evidence="18">
    <location>
        <position position="177"/>
    </location>
    <ligand>
        <name>heme b</name>
        <dbReference type="ChEBI" id="CHEBI:60344"/>
        <label>b562</label>
    </ligand>
    <ligandPart>
        <name>Fe</name>
        <dbReference type="ChEBI" id="CHEBI:18248"/>
    </ligandPart>
</feature>
<dbReference type="EMBL" id="PP624345">
    <property type="protein sequence ID" value="XCA88831.1"/>
    <property type="molecule type" value="Genomic_DNA"/>
</dbReference>
<comment type="similarity">
    <text evidence="19">Belongs to the cytochrome b family.</text>
</comment>
<evidence type="ECO:0000256" key="16">
    <source>
        <dbReference type="ARBA" id="ARBA00023136"/>
    </source>
</evidence>
<feature type="transmembrane region" description="Helical" evidence="19">
    <location>
        <begin position="105"/>
        <end position="128"/>
    </location>
</feature>
<evidence type="ECO:0000256" key="18">
    <source>
        <dbReference type="PIRSR" id="PIRSR038885-2"/>
    </source>
</evidence>
<feature type="transmembrane region" description="Helical" evidence="19">
    <location>
        <begin position="135"/>
        <end position="153"/>
    </location>
</feature>
<comment type="cofactor">
    <cofactor evidence="19">
        <name>heme b</name>
        <dbReference type="ChEBI" id="CHEBI:60344"/>
    </cofactor>
    <text evidence="19">Binds 2 heme groups non-covalently.</text>
</comment>
<evidence type="ECO:0000256" key="13">
    <source>
        <dbReference type="ARBA" id="ARBA00023004"/>
    </source>
</evidence>
<dbReference type="PROSITE" id="PS51002">
    <property type="entry name" value="CYTB_NTER"/>
    <property type="match status" value="1"/>
</dbReference>
<name>A0AAU7YRV9_9NEOP</name>
<dbReference type="Pfam" id="PF00032">
    <property type="entry name" value="Cytochrom_B_C"/>
    <property type="match status" value="1"/>
</dbReference>
<evidence type="ECO:0000256" key="8">
    <source>
        <dbReference type="ARBA" id="ARBA00022692"/>
    </source>
</evidence>
<feature type="transmembrane region" description="Helical" evidence="19">
    <location>
        <begin position="339"/>
        <end position="359"/>
    </location>
</feature>
<dbReference type="GO" id="GO:0045275">
    <property type="term" value="C:respiratory chain complex III"/>
    <property type="evidence" value="ECO:0007669"/>
    <property type="project" value="InterPro"/>
</dbReference>
<evidence type="ECO:0000259" key="21">
    <source>
        <dbReference type="PROSITE" id="PS51003"/>
    </source>
</evidence>
<feature type="transmembrane region" description="Helical" evidence="19">
    <location>
        <begin position="224"/>
        <end position="245"/>
    </location>
</feature>
<dbReference type="PANTHER" id="PTHR19271:SF16">
    <property type="entry name" value="CYTOCHROME B"/>
    <property type="match status" value="1"/>
</dbReference>
<feature type="binding site" description="axial binding residue" evidence="18">
    <location>
        <position position="78"/>
    </location>
    <ligand>
        <name>heme b</name>
        <dbReference type="ChEBI" id="CHEBI:60344"/>
        <label>b562</label>
    </ligand>
    <ligandPart>
        <name>Fe</name>
        <dbReference type="ChEBI" id="CHEBI:18248"/>
    </ligandPart>
</feature>
<keyword evidence="5 19" id="KW-0813">Transport</keyword>
<keyword evidence="13 18" id="KW-0408">Iron</keyword>
<feature type="binding site" description="axial binding residue" evidence="18">
    <location>
        <position position="92"/>
    </location>
    <ligand>
        <name>heme b</name>
        <dbReference type="ChEBI" id="CHEBI:60344"/>
        <label>b566</label>
    </ligand>
    <ligandPart>
        <name>Fe</name>
        <dbReference type="ChEBI" id="CHEBI:18248"/>
    </ligandPart>
</feature>
<dbReference type="CDD" id="cd00284">
    <property type="entry name" value="Cytochrome_b_N"/>
    <property type="match status" value="1"/>
</dbReference>
<evidence type="ECO:0000256" key="6">
    <source>
        <dbReference type="ARBA" id="ARBA00022617"/>
    </source>
</evidence>
<evidence type="ECO:0000256" key="2">
    <source>
        <dbReference type="ARBA" id="ARBA00004448"/>
    </source>
</evidence>
<feature type="transmembrane region" description="Helical" evidence="19">
    <location>
        <begin position="314"/>
        <end position="333"/>
    </location>
</feature>
<feature type="domain" description="Cytochrome b/b6 N-terminal region profile" evidence="20">
    <location>
        <begin position="1"/>
        <end position="204"/>
    </location>
</feature>
<keyword evidence="6 18" id="KW-0349">Heme</keyword>
<comment type="function">
    <text evidence="1 19">Component of the ubiquinol-cytochrome c reductase complex (complex III or cytochrome b-c1 complex) that is part of the mitochondrial respiratory chain. The b-c1 complex mediates electron transfer from ubiquinol to cytochrome c. Contributes to the generation of a proton gradient across the mitochondrial membrane that is then used for ATP synthesis.</text>
</comment>
<dbReference type="InterPro" id="IPR030689">
    <property type="entry name" value="Cytochrome_b"/>
</dbReference>
<feature type="transmembrane region" description="Helical" evidence="19">
    <location>
        <begin position="70"/>
        <end position="93"/>
    </location>
</feature>
<comment type="cofactor">
    <cofactor evidence="18">
        <name>heme</name>
        <dbReference type="ChEBI" id="CHEBI:30413"/>
    </cofactor>
    <text evidence="18">Binds 2 heme groups non-covalently.</text>
</comment>
<dbReference type="InterPro" id="IPR016174">
    <property type="entry name" value="Di-haem_cyt_TM"/>
</dbReference>
<evidence type="ECO:0000256" key="14">
    <source>
        <dbReference type="ARBA" id="ARBA00023075"/>
    </source>
</evidence>
<evidence type="ECO:0000259" key="20">
    <source>
        <dbReference type="PROSITE" id="PS51002"/>
    </source>
</evidence>
<feature type="transmembrane region" description="Helical" evidence="19">
    <location>
        <begin position="25"/>
        <end position="49"/>
    </location>
</feature>
<organism evidence="22">
    <name type="scientific">Haematopinus quadripertusus</name>
    <dbReference type="NCBI Taxonomy" id="1453187"/>
    <lineage>
        <taxon>Eukaryota</taxon>
        <taxon>Metazoa</taxon>
        <taxon>Ecdysozoa</taxon>
        <taxon>Arthropoda</taxon>
        <taxon>Hexapoda</taxon>
        <taxon>Insecta</taxon>
        <taxon>Pterygota</taxon>
        <taxon>Neoptera</taxon>
        <taxon>Paraneoptera</taxon>
        <taxon>Psocodea</taxon>
        <taxon>Troctomorpha</taxon>
        <taxon>Phthiraptera</taxon>
        <taxon>Anoplura</taxon>
        <taxon>Haematopinidae</taxon>
        <taxon>Haematopinus</taxon>
    </lineage>
</organism>
<keyword evidence="16 19" id="KW-0472">Membrane</keyword>
<dbReference type="AlphaFoldDB" id="A0AAU7YRV9"/>
<evidence type="ECO:0000256" key="17">
    <source>
        <dbReference type="PIRSR" id="PIRSR038885-1"/>
    </source>
</evidence>
<reference evidence="22" key="1">
    <citation type="submission" date="2024-03" db="EMBL/GenBank/DDBJ databases">
        <authorList>
            <person name="Li R."/>
            <person name="Liu Gh."/>
        </authorList>
    </citation>
    <scope>NUCLEOTIDE SEQUENCE</scope>
</reference>
<sequence>MMKAMKLSLLKEMFSLPVPTSISYMWNYGSLLIMCLVIQLLSGFMLAVHYEASIVSSFSSVTSVEFDVNWGWLIRSIHANGASLFFFCVYMHIGRGLYYGSYKMLGVWLVGVVILLLLMMTAFMGYVLPWGQMSYWGATVITNLLTALPYWGVDLTNWIWGGFSVGNPTLVRFFSVHFILPFVIAFVVMVHLALLHKFGSSNPLGVVNKSDMIFFHPYFTIKDLMGLVFLLGICVSLLLLSPYFLMDPDNFSKANPLNTPPHIQPEWYFLFAYSILRSVPNKLGGVVMLLMSIIILAIIPFFSKGHSFRFNIPCKVLFWFQVMVFIMLTWLGSMPVESPFIGLGQLMACFYFMNFYILFI</sequence>
<dbReference type="SUPFAM" id="SSF81648">
    <property type="entry name" value="a domain/subunit of cytochrome bc1 complex (Ubiquinol-cytochrome c reductase)"/>
    <property type="match status" value="1"/>
</dbReference>
<comment type="subcellular location">
    <subcellularLocation>
        <location evidence="2">Mitochondrion inner membrane</location>
        <topology evidence="2">Multi-pass membrane protein</topology>
    </subcellularLocation>
</comment>
<keyword evidence="7 19" id="KW-0679">Respiratory chain</keyword>
<protein>
    <recommendedName>
        <fullName evidence="4 19">Cytochrome b</fullName>
    </recommendedName>
</protein>
<dbReference type="GO" id="GO:0016491">
    <property type="term" value="F:oxidoreductase activity"/>
    <property type="evidence" value="ECO:0007669"/>
    <property type="project" value="UniProtKB-UniRule"/>
</dbReference>
<evidence type="ECO:0000256" key="5">
    <source>
        <dbReference type="ARBA" id="ARBA00022448"/>
    </source>
</evidence>
<dbReference type="SUPFAM" id="SSF81342">
    <property type="entry name" value="Transmembrane di-heme cytochromes"/>
    <property type="match status" value="1"/>
</dbReference>
<evidence type="ECO:0000256" key="10">
    <source>
        <dbReference type="ARBA" id="ARBA00022792"/>
    </source>
</evidence>
<feature type="binding site" description="axial binding residue" evidence="18">
    <location>
        <position position="191"/>
    </location>
    <ligand>
        <name>heme b</name>
        <dbReference type="ChEBI" id="CHEBI:60344"/>
        <label>b566</label>
    </ligand>
    <ligandPart>
        <name>Fe</name>
        <dbReference type="ChEBI" id="CHEBI:18248"/>
    </ligandPart>
</feature>
<evidence type="ECO:0000256" key="9">
    <source>
        <dbReference type="ARBA" id="ARBA00022723"/>
    </source>
</evidence>
<evidence type="ECO:0000256" key="11">
    <source>
        <dbReference type="ARBA" id="ARBA00022982"/>
    </source>
</evidence>
<keyword evidence="10" id="KW-0999">Mitochondrion inner membrane</keyword>
<feature type="binding site" evidence="17">
    <location>
        <position position="196"/>
    </location>
    <ligand>
        <name>a ubiquinone</name>
        <dbReference type="ChEBI" id="CHEBI:16389"/>
    </ligand>
</feature>
<keyword evidence="11 19" id="KW-0249">Electron transport</keyword>
<dbReference type="PANTHER" id="PTHR19271">
    <property type="entry name" value="CYTOCHROME B"/>
    <property type="match status" value="1"/>
</dbReference>
<evidence type="ECO:0000313" key="22">
    <source>
        <dbReference type="EMBL" id="XCA88831.1"/>
    </source>
</evidence>
<dbReference type="InterPro" id="IPR005797">
    <property type="entry name" value="Cyt_b/b6_N"/>
</dbReference>
<evidence type="ECO:0000256" key="3">
    <source>
        <dbReference type="ARBA" id="ARBA00011649"/>
    </source>
</evidence>
<evidence type="ECO:0000256" key="4">
    <source>
        <dbReference type="ARBA" id="ARBA00013531"/>
    </source>
</evidence>
<evidence type="ECO:0000256" key="1">
    <source>
        <dbReference type="ARBA" id="ARBA00002566"/>
    </source>
</evidence>
<comment type="subunit">
    <text evidence="3">The main subunits of complex b-c1 are: cytochrome b, cytochrome c1 and the Rieske protein.</text>
</comment>
<dbReference type="InterPro" id="IPR048259">
    <property type="entry name" value="Cytochrome_b_N_euk/bac"/>
</dbReference>
<evidence type="ECO:0000256" key="7">
    <source>
        <dbReference type="ARBA" id="ARBA00022660"/>
    </source>
</evidence>
<keyword evidence="15 19" id="KW-0496">Mitochondrion</keyword>
<dbReference type="GO" id="GO:0005743">
    <property type="term" value="C:mitochondrial inner membrane"/>
    <property type="evidence" value="ECO:0007669"/>
    <property type="project" value="UniProtKB-SubCell"/>
</dbReference>
<evidence type="ECO:0000256" key="15">
    <source>
        <dbReference type="ARBA" id="ARBA00023128"/>
    </source>
</evidence>
<keyword evidence="14" id="KW-0830">Ubiquinone</keyword>
<dbReference type="InterPro" id="IPR036150">
    <property type="entry name" value="Cyt_b/b6_C_sf"/>
</dbReference>
<proteinExistence type="inferred from homology"/>
<dbReference type="InterPro" id="IPR005798">
    <property type="entry name" value="Cyt_b/b6_C"/>
</dbReference>
<dbReference type="CDD" id="cd00290">
    <property type="entry name" value="cytochrome_b_C"/>
    <property type="match status" value="1"/>
</dbReference>
<evidence type="ECO:0000256" key="12">
    <source>
        <dbReference type="ARBA" id="ARBA00022989"/>
    </source>
</evidence>
<dbReference type="Gene3D" id="1.20.810.10">
    <property type="entry name" value="Cytochrome Bc1 Complex, Chain C"/>
    <property type="match status" value="1"/>
</dbReference>
<dbReference type="GO" id="GO:0006122">
    <property type="term" value="P:mitochondrial electron transport, ubiquinol to cytochrome c"/>
    <property type="evidence" value="ECO:0007669"/>
    <property type="project" value="TreeGrafter"/>
</dbReference>
<keyword evidence="8 19" id="KW-0812">Transmembrane</keyword>
<dbReference type="InterPro" id="IPR027387">
    <property type="entry name" value="Cytb/b6-like_sf"/>
</dbReference>
<dbReference type="Pfam" id="PF00033">
    <property type="entry name" value="Cytochrome_B"/>
    <property type="match status" value="1"/>
</dbReference>
<dbReference type="PROSITE" id="PS51003">
    <property type="entry name" value="CYTB_CTER"/>
    <property type="match status" value="1"/>
</dbReference>
<feature type="domain" description="Cytochrome b/b6 C-terminal region profile" evidence="21">
    <location>
        <begin position="205"/>
        <end position="360"/>
    </location>
</feature>
<feature type="transmembrane region" description="Helical" evidence="19">
    <location>
        <begin position="173"/>
        <end position="195"/>
    </location>
</feature>
<keyword evidence="9 18" id="KW-0479">Metal-binding</keyword>
<gene>
    <name evidence="22" type="primary">CYTB</name>
</gene>
<evidence type="ECO:0000256" key="19">
    <source>
        <dbReference type="RuleBase" id="RU362117"/>
    </source>
</evidence>
<accession>A0AAU7YRV9</accession>
<keyword evidence="12 19" id="KW-1133">Transmembrane helix</keyword>
<feature type="transmembrane region" description="Helical" evidence="19">
    <location>
        <begin position="283"/>
        <end position="302"/>
    </location>
</feature>